<dbReference type="SMART" id="SM00567">
    <property type="entry name" value="EZ_HEAT"/>
    <property type="match status" value="4"/>
</dbReference>
<dbReference type="Gene3D" id="1.25.40.10">
    <property type="entry name" value="Tetratricopeptide repeat domain"/>
    <property type="match status" value="1"/>
</dbReference>
<dbReference type="InterPro" id="IPR016024">
    <property type="entry name" value="ARM-type_fold"/>
</dbReference>
<reference evidence="3 4" key="1">
    <citation type="submission" date="2016-10" db="EMBL/GenBank/DDBJ databases">
        <authorList>
            <person name="de Groot N.N."/>
        </authorList>
    </citation>
    <scope>NUCLEOTIDE SEQUENCE [LARGE SCALE GENOMIC DNA]</scope>
    <source>
        <strain evidence="3 4">CGMCC 1.7659</strain>
    </source>
</reference>
<dbReference type="RefSeq" id="WP_175498055.1">
    <property type="nucleotide sequence ID" value="NZ_FOVF01000017.1"/>
</dbReference>
<protein>
    <submittedName>
        <fullName evidence="3">Tetratricopeptide repeat-containing protein</fullName>
    </submittedName>
</protein>
<keyword evidence="4" id="KW-1185">Reference proteome</keyword>
<dbReference type="InterPro" id="IPR004155">
    <property type="entry name" value="PBS_lyase_HEAT"/>
</dbReference>
<feature type="chain" id="PRO_5011790903" evidence="2">
    <location>
        <begin position="23"/>
        <end position="412"/>
    </location>
</feature>
<proteinExistence type="predicted"/>
<dbReference type="GO" id="GO:0042597">
    <property type="term" value="C:periplasmic space"/>
    <property type="evidence" value="ECO:0007669"/>
    <property type="project" value="InterPro"/>
</dbReference>
<dbReference type="InterPro" id="IPR011990">
    <property type="entry name" value="TPR-like_helical_dom_sf"/>
</dbReference>
<dbReference type="GO" id="GO:0004553">
    <property type="term" value="F:hydrolase activity, hydrolyzing O-glycosyl compounds"/>
    <property type="evidence" value="ECO:0007669"/>
    <property type="project" value="InterPro"/>
</dbReference>
<evidence type="ECO:0000256" key="1">
    <source>
        <dbReference type="ARBA" id="ARBA00022729"/>
    </source>
</evidence>
<dbReference type="STRING" id="578942.SAMN05216289_11719"/>
<sequence>MIKKLATWTLGTCLLAATSAWALPADSDMAPSDRQLAAMYWQGHELLKKSDWNGALERFRQLETSLRQKEPASADAAIYWQAYALLQARRTAEARATLEKLRRDYPDSRWSKDADSLLGQVETGSKGTTSAAGDEELAEIAVTGLMQAPPERAIPILRKVLSGSHSLDVKKRALFVLSQLDETAALETLGEVASGSPDPELRAEAIRMLGVSGEDDAIQRLQAIYASSRSSEDKRSIIQAWLIADQPQLVMQAARNEADAELRQAAIQALGAMEATSELKQLFDSEKSPENRKTILQSLGVAGDSKTLAAIAESDQPDEIRIEAIRALGIADSDGSGPALVRIYSSAGSSEIRDAALQGMMIAGDSESMLKLYRQAKTSEEKQALLRMLTLTDSDTTLDLIEAELDSGSKQP</sequence>
<evidence type="ECO:0000313" key="4">
    <source>
        <dbReference type="Proteomes" id="UP000198575"/>
    </source>
</evidence>
<dbReference type="Gene3D" id="1.25.10.10">
    <property type="entry name" value="Leucine-rich Repeat Variant"/>
    <property type="match status" value="2"/>
</dbReference>
<feature type="signal peptide" evidence="2">
    <location>
        <begin position="1"/>
        <end position="22"/>
    </location>
</feature>
<dbReference type="AlphaFoldDB" id="A0A1I4YEX6"/>
<dbReference type="Pfam" id="PF13174">
    <property type="entry name" value="TPR_6"/>
    <property type="match status" value="1"/>
</dbReference>
<keyword evidence="1 2" id="KW-0732">Signal</keyword>
<dbReference type="Pfam" id="PF13646">
    <property type="entry name" value="HEAT_2"/>
    <property type="match status" value="2"/>
</dbReference>
<dbReference type="InterPro" id="IPR011989">
    <property type="entry name" value="ARM-like"/>
</dbReference>
<dbReference type="EMBL" id="FOVF01000017">
    <property type="protein sequence ID" value="SFN36631.1"/>
    <property type="molecule type" value="Genomic_DNA"/>
</dbReference>
<gene>
    <name evidence="3" type="ORF">SAMN05216289_11719</name>
</gene>
<dbReference type="SUPFAM" id="SSF48435">
    <property type="entry name" value="Bacterial muramidases"/>
    <property type="match status" value="1"/>
</dbReference>
<dbReference type="InterPro" id="IPR019734">
    <property type="entry name" value="TPR_rpt"/>
</dbReference>
<dbReference type="Proteomes" id="UP000198575">
    <property type="component" value="Unassembled WGS sequence"/>
</dbReference>
<dbReference type="SUPFAM" id="SSF48371">
    <property type="entry name" value="ARM repeat"/>
    <property type="match status" value="1"/>
</dbReference>
<dbReference type="InterPro" id="IPR008939">
    <property type="entry name" value="Lytic_TGlycosylase_superhlx_U"/>
</dbReference>
<accession>A0A1I4YEX6</accession>
<name>A0A1I4YEX6_9GAMM</name>
<organism evidence="3 4">
    <name type="scientific">Dokdonella immobilis</name>
    <dbReference type="NCBI Taxonomy" id="578942"/>
    <lineage>
        <taxon>Bacteria</taxon>
        <taxon>Pseudomonadati</taxon>
        <taxon>Pseudomonadota</taxon>
        <taxon>Gammaproteobacteria</taxon>
        <taxon>Lysobacterales</taxon>
        <taxon>Rhodanobacteraceae</taxon>
        <taxon>Dokdonella</taxon>
    </lineage>
</organism>
<evidence type="ECO:0000313" key="3">
    <source>
        <dbReference type="EMBL" id="SFN36631.1"/>
    </source>
</evidence>
<evidence type="ECO:0000256" key="2">
    <source>
        <dbReference type="SAM" id="SignalP"/>
    </source>
</evidence>